<evidence type="ECO:0000313" key="3">
    <source>
        <dbReference type="WBParaSite" id="L893_g8515.t1"/>
    </source>
</evidence>
<dbReference type="Proteomes" id="UP000095287">
    <property type="component" value="Unplaced"/>
</dbReference>
<dbReference type="InterPro" id="IPR026906">
    <property type="entry name" value="LRR_5"/>
</dbReference>
<dbReference type="Pfam" id="PF13306">
    <property type="entry name" value="LRR_5"/>
    <property type="match status" value="2"/>
</dbReference>
<dbReference type="InterPro" id="IPR032675">
    <property type="entry name" value="LRR_dom_sf"/>
</dbReference>
<feature type="chain" id="PRO_5009315069" evidence="1">
    <location>
        <begin position="21"/>
        <end position="788"/>
    </location>
</feature>
<dbReference type="AlphaFoldDB" id="A0A1I8ART4"/>
<keyword evidence="1" id="KW-0732">Signal</keyword>
<organism evidence="2 3">
    <name type="scientific">Steinernema glaseri</name>
    <dbReference type="NCBI Taxonomy" id="37863"/>
    <lineage>
        <taxon>Eukaryota</taxon>
        <taxon>Metazoa</taxon>
        <taxon>Ecdysozoa</taxon>
        <taxon>Nematoda</taxon>
        <taxon>Chromadorea</taxon>
        <taxon>Rhabditida</taxon>
        <taxon>Tylenchina</taxon>
        <taxon>Panagrolaimomorpha</taxon>
        <taxon>Strongyloidoidea</taxon>
        <taxon>Steinernematidae</taxon>
        <taxon>Steinernema</taxon>
    </lineage>
</organism>
<dbReference type="Gene3D" id="3.80.10.10">
    <property type="entry name" value="Ribonuclease Inhibitor"/>
    <property type="match status" value="1"/>
</dbReference>
<proteinExistence type="predicted"/>
<name>A0A1I8ART4_9BILA</name>
<protein>
    <submittedName>
        <fullName evidence="3">Recep_L_domain domain-containing protein</fullName>
    </submittedName>
</protein>
<feature type="signal peptide" evidence="1">
    <location>
        <begin position="1"/>
        <end position="20"/>
    </location>
</feature>
<sequence length="788" mass="87530">MTSTVPLLLLMALLLATASAVCPQGCTCRARSIICSCEEDSWESGSKKSRLVLEGISGHFDFVDSFVVHSCEHLVVPNDTFAGVSVHEQLKLVGIARIDFKSHAFRRMRHSPRHFVIQNAGVGRVPRHAFSGLEGVEHFWWRNVSIGSIEAFAFADVSRVEYVYFRDARIGTLHRHAFARMDAIGNFYLRGNIEVGRLGADVFGSSRVSEVIFEEARVAASDDAHLAAFRGARIAHLQLLASRFDASYRNPRPLDRDCLVDKLTVVDSRFDRLVPEMLCQIATFENATIDALGAPGPPQTPLPYSVAVVNFAHSHIARIDSGAFKKARLDQLRFEKSQIGLLARRAFEDAQILRLAFVDSSVDDAGASEPPPFEGGIFGEVSFLRALIRNTRTLFARATVTDTVEFRGTHFGTVTGPLFIDCRLGDLMILDSNFSILKTALVDNTTVESFEIAKSRFSEELPDDFFNAELASETKRFLMRDSEVYCSLGACEKNALLLRPTIHDLSWKFRRNRCSNAAERPCAELRVRDKRGLACRQRHAIEECVCMGPTALGLPGMRLPPSSAPILVLGDCRQITVAAESESRNALVYLYRIEQLEVQSVAPSLRRLEILHSNVVLEGAWGNRSLASVSLVDSNVRRIGPHAFSGARIDRILFNDSQVGVVHSRAFENASVRSMRVVRSRLFDADYSLPQEIAQISIVDSLIEQNQRLFHVDHLELGGSTDANCSALSKSVRAINRRFSCARRTRSPVGRVAALVARCERTACALESSSPRRPLLLLLMSPLFWMLL</sequence>
<keyword evidence="2" id="KW-1185">Reference proteome</keyword>
<dbReference type="SUPFAM" id="SSF52058">
    <property type="entry name" value="L domain-like"/>
    <property type="match status" value="1"/>
</dbReference>
<evidence type="ECO:0000256" key="1">
    <source>
        <dbReference type="SAM" id="SignalP"/>
    </source>
</evidence>
<accession>A0A1I8ART4</accession>
<evidence type="ECO:0000313" key="2">
    <source>
        <dbReference type="Proteomes" id="UP000095287"/>
    </source>
</evidence>
<reference evidence="3" key="1">
    <citation type="submission" date="2016-11" db="UniProtKB">
        <authorList>
            <consortium name="WormBaseParasite"/>
        </authorList>
    </citation>
    <scope>IDENTIFICATION</scope>
</reference>
<dbReference type="WBParaSite" id="L893_g8515.t1">
    <property type="protein sequence ID" value="L893_g8515.t1"/>
    <property type="gene ID" value="L893_g8515"/>
</dbReference>